<organism evidence="1 2">
    <name type="scientific">Symbiodinium natans</name>
    <dbReference type="NCBI Taxonomy" id="878477"/>
    <lineage>
        <taxon>Eukaryota</taxon>
        <taxon>Sar</taxon>
        <taxon>Alveolata</taxon>
        <taxon>Dinophyceae</taxon>
        <taxon>Suessiales</taxon>
        <taxon>Symbiodiniaceae</taxon>
        <taxon>Symbiodinium</taxon>
    </lineage>
</organism>
<proteinExistence type="predicted"/>
<dbReference type="OrthoDB" id="437191at2759"/>
<gene>
    <name evidence="1" type="ORF">SNAT2548_LOCUS1690</name>
</gene>
<dbReference type="EMBL" id="CAJNDS010000097">
    <property type="protein sequence ID" value="CAE6954634.1"/>
    <property type="molecule type" value="Genomic_DNA"/>
</dbReference>
<protein>
    <submittedName>
        <fullName evidence="1">Uncharacterized protein</fullName>
    </submittedName>
</protein>
<name>A0A812HLL0_9DINO</name>
<dbReference type="AlphaFoldDB" id="A0A812HLL0"/>
<evidence type="ECO:0000313" key="2">
    <source>
        <dbReference type="Proteomes" id="UP000604046"/>
    </source>
</evidence>
<keyword evidence="2" id="KW-1185">Reference proteome</keyword>
<evidence type="ECO:0000313" key="1">
    <source>
        <dbReference type="EMBL" id="CAE6954634.1"/>
    </source>
</evidence>
<reference evidence="1" key="1">
    <citation type="submission" date="2021-02" db="EMBL/GenBank/DDBJ databases">
        <authorList>
            <person name="Dougan E. K."/>
            <person name="Rhodes N."/>
            <person name="Thang M."/>
            <person name="Chan C."/>
        </authorList>
    </citation>
    <scope>NUCLEOTIDE SEQUENCE</scope>
</reference>
<comment type="caution">
    <text evidence="1">The sequence shown here is derived from an EMBL/GenBank/DDBJ whole genome shotgun (WGS) entry which is preliminary data.</text>
</comment>
<dbReference type="Proteomes" id="UP000604046">
    <property type="component" value="Unassembled WGS sequence"/>
</dbReference>
<sequence length="1197" mass="129581">MDQLDYMRRELCDNFATHQPPVQVAAGLLQGLALDGLLGLPAALADSLLGRGGDFRLPGAQRRAAERRWRLGVRATLARSRVAEALAAEQLCVSLGPDLALTLRAPGAFVLRLQYDLRRWLVIHCALSTQGLGAAASLPPEVEQSWRRQLQGVADEAVSTTDSDVPAALTTAAHAFCSHLWLQACCEEARRATAHGRLREVSSTFWDRRGFASLRILPDWEATCGGICPVASVLRAGDEAQGSAGGCILELHKDPEGGIRPSLPPEFPVLPLRRPPELASGVGPCLDEVLRQAHAAVASVTMRRLREGLLQVVASKRAPMLEESQVELLPDGQTLRCLFQSCWVHVGLEASGRLALEVQGCGEPHRPKTVGVGLVLEAAGGHEGFFLRMEVLRRAALRGAAAAAVAAAGWQSSQGNVPDAPESGRVRFLCRLAEDQPDALEFDLGDSEVSNVSLVVEGGACIHATGLDNFSFVQSGGGTAIADLQKGLRQHLAQARLLLAASTLGREVIVTVAAHAKLLEASGYEAHLGRVASVASSAPGSLTESLEGELCFKRLDAVEATGKLAPTPFASPLRFQVWERPKRLLLVGQLAGKVSMQQSTAILEEKPVPPLPSGGVLTVKVLPNGNEEVTIQYSEDVLSGRAWHRWSRDVRALAAMAQLRWQAACLDLAEAPSGLQLQSLPQALRIRLPANVPGKEVFEVFELVPSAAEPKEEEDADPLISFHWLTPRPSCLFADRLGRRLSRTKRLGDTLHAAAAALELARCVEDVAMPVSEDSERRSGPGSKAADEVWACAVTGATTVQVRCSGMLGVELTALDPSTVRVICLSKRLPPKEVAVVANLKSFLKSLPDTQGMQNGDGEPGLGDAPGQVLRFRPGDLTKRLGSLWVYLRLYALLLKVYLLHPNKGPGPWKLRETTPGQGEPQSWVRLELPLPAAGATACLDLATQAESSTERRAKRRRLSEGLSLRFSCCSDRQAGTEQVEELRAFEAFFARYLAEAARKLEGHVGMEPNWEMLRASRLYPVLQLLCAPRRWMLRETSRLLPPLRRATLSRDGVHAAGIVHSSWQPVVECFSLRSMVQVPQRWQLRFTLTAPPRQCAVTLSTMLKRGSDAEEEGWESVLVDGRALSEFVAAKCAPGRNKQAWSSAAALSRPCMFVESLRFAATAVLLDGLWPLAPFMDQLERPSAAIVPTSIVYTKQ</sequence>
<accession>A0A812HLL0</accession>